<accession>A0A317ZJS4</accession>
<dbReference type="EMBL" id="QHJQ01000005">
    <property type="protein sequence ID" value="PXA04178.1"/>
    <property type="molecule type" value="Genomic_DNA"/>
</dbReference>
<feature type="transmembrane region" description="Helical" evidence="24">
    <location>
        <begin position="110"/>
        <end position="127"/>
    </location>
</feature>
<evidence type="ECO:0000256" key="23">
    <source>
        <dbReference type="ARBA" id="ARBA00033406"/>
    </source>
</evidence>
<keyword evidence="10 25" id="KW-0808">Transferase</keyword>
<dbReference type="GO" id="GO:0004605">
    <property type="term" value="F:phosphatidate cytidylyltransferase activity"/>
    <property type="evidence" value="ECO:0007669"/>
    <property type="project" value="UniProtKB-EC"/>
</dbReference>
<feature type="transmembrane region" description="Helical" evidence="24">
    <location>
        <begin position="139"/>
        <end position="161"/>
    </location>
</feature>
<evidence type="ECO:0000256" key="13">
    <source>
        <dbReference type="ARBA" id="ARBA00022989"/>
    </source>
</evidence>
<evidence type="ECO:0000256" key="22">
    <source>
        <dbReference type="ARBA" id="ARBA00032743"/>
    </source>
</evidence>
<keyword evidence="26" id="KW-1185">Reference proteome</keyword>
<evidence type="ECO:0000256" key="7">
    <source>
        <dbReference type="ARBA" id="ARBA00019373"/>
    </source>
</evidence>
<dbReference type="GO" id="GO:0016024">
    <property type="term" value="P:CDP-diacylglycerol biosynthetic process"/>
    <property type="evidence" value="ECO:0007669"/>
    <property type="project" value="TreeGrafter"/>
</dbReference>
<keyword evidence="11 24" id="KW-0812">Transmembrane</keyword>
<evidence type="ECO:0000256" key="14">
    <source>
        <dbReference type="ARBA" id="ARBA00023098"/>
    </source>
</evidence>
<evidence type="ECO:0000256" key="4">
    <source>
        <dbReference type="ARBA" id="ARBA00005189"/>
    </source>
</evidence>
<evidence type="ECO:0000256" key="3">
    <source>
        <dbReference type="ARBA" id="ARBA00005119"/>
    </source>
</evidence>
<dbReference type="PANTHER" id="PTHR46382">
    <property type="entry name" value="PHOSPHATIDATE CYTIDYLYLTRANSFERASE"/>
    <property type="match status" value="1"/>
</dbReference>
<comment type="similarity">
    <text evidence="5">Belongs to the CDS family.</text>
</comment>
<dbReference type="AlphaFoldDB" id="A0A317ZJS4"/>
<evidence type="ECO:0000256" key="11">
    <source>
        <dbReference type="ARBA" id="ARBA00022692"/>
    </source>
</evidence>
<evidence type="ECO:0000256" key="24">
    <source>
        <dbReference type="SAM" id="Phobius"/>
    </source>
</evidence>
<dbReference type="GO" id="GO:0005886">
    <property type="term" value="C:plasma membrane"/>
    <property type="evidence" value="ECO:0007669"/>
    <property type="project" value="UniProtKB-SubCell"/>
</dbReference>
<dbReference type="InParanoid" id="A0A317ZJS4"/>
<comment type="pathway">
    <text evidence="3">Phospholipid metabolism; CDP-diacylglycerol biosynthesis; CDP-diacylglycerol from sn-glycerol 3-phosphate: step 3/3.</text>
</comment>
<keyword evidence="16" id="KW-0594">Phospholipid biosynthesis</keyword>
<evidence type="ECO:0000256" key="17">
    <source>
        <dbReference type="ARBA" id="ARBA00023264"/>
    </source>
</evidence>
<organism evidence="25 26">
    <name type="scientific">Coraliomargarita sinensis</name>
    <dbReference type="NCBI Taxonomy" id="2174842"/>
    <lineage>
        <taxon>Bacteria</taxon>
        <taxon>Pseudomonadati</taxon>
        <taxon>Verrucomicrobiota</taxon>
        <taxon>Opitutia</taxon>
        <taxon>Puniceicoccales</taxon>
        <taxon>Coraliomargaritaceae</taxon>
        <taxon>Coraliomargarita</taxon>
    </lineage>
</organism>
<feature type="transmembrane region" description="Helical" evidence="24">
    <location>
        <begin position="57"/>
        <end position="75"/>
    </location>
</feature>
<dbReference type="OrthoDB" id="9799199at2"/>
<evidence type="ECO:0000256" key="19">
    <source>
        <dbReference type="ARBA" id="ARBA00031825"/>
    </source>
</evidence>
<feature type="transmembrane region" description="Helical" evidence="24">
    <location>
        <begin position="182"/>
        <end position="204"/>
    </location>
</feature>
<evidence type="ECO:0000313" key="26">
    <source>
        <dbReference type="Proteomes" id="UP000247099"/>
    </source>
</evidence>
<feature type="transmembrane region" description="Helical" evidence="24">
    <location>
        <begin position="81"/>
        <end position="98"/>
    </location>
</feature>
<evidence type="ECO:0000256" key="15">
    <source>
        <dbReference type="ARBA" id="ARBA00023136"/>
    </source>
</evidence>
<dbReference type="PANTHER" id="PTHR46382:SF1">
    <property type="entry name" value="PHOSPHATIDATE CYTIDYLYLTRANSFERASE"/>
    <property type="match status" value="1"/>
</dbReference>
<name>A0A317ZJS4_9BACT</name>
<sequence length="276" mass="29814">MQQRIFSFALLWTIIAVSILLFGAHAGVLLVAIVAYLTQLELYQLFEKMGLKPMKTLGLVCGAVISLGAYYVRTIDSGNDLFVLCFVVLTLTIIRLDLQAGRLRSFMPTLFGLLYVPYLLHFIIKIMKMAELDGYREGTGIFLAVWIVAVAKCADVGGLLVGMKIGKTPLSVISPKKTYEGAAGGIVFSMLIGIILVSIFSNYVPENFSLWLAALIAIPVAIASIASDLVESAFKRQAGVKDSGSLIPGIGGAFDLADSLILSAPLGYLLFKYTLF</sequence>
<feature type="transmembrane region" description="Helical" evidence="24">
    <location>
        <begin position="6"/>
        <end position="37"/>
    </location>
</feature>
<dbReference type="EC" id="2.7.7.41" evidence="6"/>
<keyword evidence="13 24" id="KW-1133">Transmembrane helix</keyword>
<dbReference type="RefSeq" id="WP_110131128.1">
    <property type="nucleotide sequence ID" value="NZ_QHJQ01000005.1"/>
</dbReference>
<gene>
    <name evidence="25" type="ORF">DDZ13_09065</name>
</gene>
<dbReference type="Proteomes" id="UP000247099">
    <property type="component" value="Unassembled WGS sequence"/>
</dbReference>
<evidence type="ECO:0000256" key="16">
    <source>
        <dbReference type="ARBA" id="ARBA00023209"/>
    </source>
</evidence>
<evidence type="ECO:0000256" key="20">
    <source>
        <dbReference type="ARBA" id="ARBA00032253"/>
    </source>
</evidence>
<evidence type="ECO:0000256" key="9">
    <source>
        <dbReference type="ARBA" id="ARBA00022516"/>
    </source>
</evidence>
<keyword evidence="17" id="KW-1208">Phospholipid metabolism</keyword>
<comment type="subcellular location">
    <subcellularLocation>
        <location evidence="2">Cell membrane</location>
        <topology evidence="2">Multi-pass membrane protein</topology>
    </subcellularLocation>
</comment>
<keyword evidence="9" id="KW-0444">Lipid biosynthesis</keyword>
<evidence type="ECO:0000313" key="25">
    <source>
        <dbReference type="EMBL" id="PXA04178.1"/>
    </source>
</evidence>
<reference evidence="25 26" key="1">
    <citation type="submission" date="2018-05" db="EMBL/GenBank/DDBJ databases">
        <title>Coraliomargarita sinensis sp. nov., isolated from a marine solar saltern.</title>
        <authorList>
            <person name="Zhou L.Y."/>
        </authorList>
    </citation>
    <scope>NUCLEOTIDE SEQUENCE [LARGE SCALE GENOMIC DNA]</scope>
    <source>
        <strain evidence="25 26">WN38</strain>
    </source>
</reference>
<comment type="caution">
    <text evidence="25">The sequence shown here is derived from an EMBL/GenBank/DDBJ whole genome shotgun (WGS) entry which is preliminary data.</text>
</comment>
<evidence type="ECO:0000256" key="18">
    <source>
        <dbReference type="ARBA" id="ARBA00029893"/>
    </source>
</evidence>
<keyword evidence="12 25" id="KW-0548">Nucleotidyltransferase</keyword>
<evidence type="ECO:0000256" key="10">
    <source>
        <dbReference type="ARBA" id="ARBA00022679"/>
    </source>
</evidence>
<proteinExistence type="inferred from homology"/>
<keyword evidence="8" id="KW-1003">Cell membrane</keyword>
<protein>
    <recommendedName>
        <fullName evidence="7">Phosphatidate cytidylyltransferase</fullName>
        <ecNumber evidence="6">2.7.7.41</ecNumber>
    </recommendedName>
    <alternativeName>
        <fullName evidence="20">CDP-DAG synthase</fullName>
    </alternativeName>
    <alternativeName>
        <fullName evidence="22">CDP-DG synthase</fullName>
    </alternativeName>
    <alternativeName>
        <fullName evidence="18">CDP-diacylglycerol synthase</fullName>
    </alternativeName>
    <alternativeName>
        <fullName evidence="21">CDP-diglyceride pyrophosphorylase</fullName>
    </alternativeName>
    <alternativeName>
        <fullName evidence="23">CDP-diglyceride synthase</fullName>
    </alternativeName>
    <alternativeName>
        <fullName evidence="19">CTP:phosphatidate cytidylyltransferase</fullName>
    </alternativeName>
</protein>
<evidence type="ECO:0000256" key="1">
    <source>
        <dbReference type="ARBA" id="ARBA00001698"/>
    </source>
</evidence>
<evidence type="ECO:0000256" key="2">
    <source>
        <dbReference type="ARBA" id="ARBA00004651"/>
    </source>
</evidence>
<evidence type="ECO:0000256" key="6">
    <source>
        <dbReference type="ARBA" id="ARBA00012487"/>
    </source>
</evidence>
<feature type="transmembrane region" description="Helical" evidence="24">
    <location>
        <begin position="210"/>
        <end position="234"/>
    </location>
</feature>
<evidence type="ECO:0000256" key="5">
    <source>
        <dbReference type="ARBA" id="ARBA00010185"/>
    </source>
</evidence>
<feature type="transmembrane region" description="Helical" evidence="24">
    <location>
        <begin position="246"/>
        <end position="271"/>
    </location>
</feature>
<evidence type="ECO:0000256" key="21">
    <source>
        <dbReference type="ARBA" id="ARBA00032396"/>
    </source>
</evidence>
<keyword evidence="15 24" id="KW-0472">Membrane</keyword>
<evidence type="ECO:0000256" key="8">
    <source>
        <dbReference type="ARBA" id="ARBA00022475"/>
    </source>
</evidence>
<dbReference type="Pfam" id="PF01148">
    <property type="entry name" value="CTP_transf_1"/>
    <property type="match status" value="1"/>
</dbReference>
<comment type="catalytic activity">
    <reaction evidence="1">
        <text>a 1,2-diacyl-sn-glycero-3-phosphate + CTP + H(+) = a CDP-1,2-diacyl-sn-glycerol + diphosphate</text>
        <dbReference type="Rhea" id="RHEA:16229"/>
        <dbReference type="ChEBI" id="CHEBI:15378"/>
        <dbReference type="ChEBI" id="CHEBI:33019"/>
        <dbReference type="ChEBI" id="CHEBI:37563"/>
        <dbReference type="ChEBI" id="CHEBI:58332"/>
        <dbReference type="ChEBI" id="CHEBI:58608"/>
        <dbReference type="EC" id="2.7.7.41"/>
    </reaction>
</comment>
<keyword evidence="14" id="KW-0443">Lipid metabolism</keyword>
<evidence type="ECO:0000256" key="12">
    <source>
        <dbReference type="ARBA" id="ARBA00022695"/>
    </source>
</evidence>
<comment type="pathway">
    <text evidence="4">Lipid metabolism.</text>
</comment>